<keyword evidence="10" id="KW-0234">DNA repair</keyword>
<dbReference type="GO" id="GO:0004844">
    <property type="term" value="F:uracil DNA N-glycosylase activity"/>
    <property type="evidence" value="ECO:0007669"/>
    <property type="project" value="TreeGrafter"/>
</dbReference>
<evidence type="ECO:0000256" key="13">
    <source>
        <dbReference type="ARBA" id="ARBA00061261"/>
    </source>
</evidence>
<evidence type="ECO:0000256" key="12">
    <source>
        <dbReference type="ARBA" id="ARBA00052915"/>
    </source>
</evidence>
<dbReference type="Proteomes" id="UP000694385">
    <property type="component" value="Unassembled WGS sequence"/>
</dbReference>
<comment type="catalytic activity">
    <reaction evidence="12">
        <text>Hydrolyzes mismatched double-stranded DNA and polynucleotides, releasing free thymine.</text>
        <dbReference type="EC" id="3.2.2.29"/>
    </reaction>
</comment>
<dbReference type="GO" id="GO:0003677">
    <property type="term" value="F:DNA binding"/>
    <property type="evidence" value="ECO:0007669"/>
    <property type="project" value="UniProtKB-ARBA"/>
</dbReference>
<feature type="compositionally biased region" description="Low complexity" evidence="18">
    <location>
        <begin position="16"/>
        <end position="26"/>
    </location>
</feature>
<keyword evidence="3" id="KW-0227">DNA damage</keyword>
<evidence type="ECO:0000256" key="5">
    <source>
        <dbReference type="ARBA" id="ARBA00022843"/>
    </source>
</evidence>
<dbReference type="GO" id="GO:0040029">
    <property type="term" value="P:epigenetic regulation of gene expression"/>
    <property type="evidence" value="ECO:0007669"/>
    <property type="project" value="UniProtKB-ARBA"/>
</dbReference>
<keyword evidence="8" id="KW-0010">Activator</keyword>
<evidence type="ECO:0000259" key="19">
    <source>
        <dbReference type="Pfam" id="PF03167"/>
    </source>
</evidence>
<evidence type="ECO:0000256" key="17">
    <source>
        <dbReference type="ARBA" id="ARBA00083221"/>
    </source>
</evidence>
<dbReference type="SUPFAM" id="SSF52141">
    <property type="entry name" value="Uracil-DNA glycosylase-like"/>
    <property type="match status" value="1"/>
</dbReference>
<dbReference type="Gene3D" id="3.40.470.10">
    <property type="entry name" value="Uracil-DNA glycosylase-like domain"/>
    <property type="match status" value="1"/>
</dbReference>
<evidence type="ECO:0000256" key="11">
    <source>
        <dbReference type="ARBA" id="ARBA00023242"/>
    </source>
</evidence>
<dbReference type="InterPro" id="IPR036895">
    <property type="entry name" value="Uracil-DNA_glycosylase-like_sf"/>
</dbReference>
<protein>
    <recommendedName>
        <fullName evidence="16">G/T mismatch-specific thymine DNA glycosylase</fullName>
        <ecNumber evidence="15">3.2.2.29</ecNumber>
    </recommendedName>
    <alternativeName>
        <fullName evidence="17">Thymine-DNA glycosylase</fullName>
    </alternativeName>
</protein>
<keyword evidence="6" id="KW-0156">Chromatin regulator</keyword>
<evidence type="ECO:0000256" key="10">
    <source>
        <dbReference type="ARBA" id="ARBA00023204"/>
    </source>
</evidence>
<evidence type="ECO:0000256" key="2">
    <source>
        <dbReference type="ARBA" id="ARBA00022499"/>
    </source>
</evidence>
<dbReference type="InterPro" id="IPR015637">
    <property type="entry name" value="MUG/TDG"/>
</dbReference>
<keyword evidence="9" id="KW-0804">Transcription</keyword>
<dbReference type="GO" id="GO:0005654">
    <property type="term" value="C:nucleoplasm"/>
    <property type="evidence" value="ECO:0007669"/>
    <property type="project" value="UniProtKB-ARBA"/>
</dbReference>
<evidence type="ECO:0000256" key="15">
    <source>
        <dbReference type="ARBA" id="ARBA00066769"/>
    </source>
</evidence>
<proteinExistence type="inferred from homology"/>
<evidence type="ECO:0000256" key="1">
    <source>
        <dbReference type="ARBA" id="ARBA00004123"/>
    </source>
</evidence>
<keyword evidence="4" id="KW-0378">Hydrolase</keyword>
<accession>A0A8C5LJ54</accession>
<evidence type="ECO:0000256" key="4">
    <source>
        <dbReference type="ARBA" id="ARBA00022801"/>
    </source>
</evidence>
<dbReference type="GeneTree" id="ENSGT00390000000987"/>
<comment type="subcellular location">
    <subcellularLocation>
        <location evidence="1">Nucleus</location>
    </subcellularLocation>
</comment>
<keyword evidence="21" id="KW-1185">Reference proteome</keyword>
<evidence type="ECO:0000256" key="18">
    <source>
        <dbReference type="SAM" id="MobiDB-lite"/>
    </source>
</evidence>
<evidence type="ECO:0000256" key="6">
    <source>
        <dbReference type="ARBA" id="ARBA00022853"/>
    </source>
</evidence>
<evidence type="ECO:0000256" key="14">
    <source>
        <dbReference type="ARBA" id="ARBA00064519"/>
    </source>
</evidence>
<dbReference type="Ensembl" id="ENSJJAT00000031452.1">
    <property type="protein sequence ID" value="ENSJJAP00000024868.1"/>
    <property type="gene ID" value="ENSJJAG00000024210.1"/>
</dbReference>
<keyword evidence="2" id="KW-1017">Isopeptide bond</keyword>
<dbReference type="PANTHER" id="PTHR12159">
    <property type="entry name" value="G/T AND G/U MISMATCH-SPECIFIC DNA GLYCOSYLASE"/>
    <property type="match status" value="1"/>
</dbReference>
<dbReference type="PANTHER" id="PTHR12159:SF9">
    <property type="entry name" value="G_T MISMATCH-SPECIFIC THYMINE DNA GLYCOSYLASE"/>
    <property type="match status" value="1"/>
</dbReference>
<sequence length="310" mass="34768">MMAKTPNVALTIEQQVPAEAPAHEPVPAAPKRRKRNARTTESQAPVESKNPAYPGPGNHFWKCLFMSGLSEVQLNHMDDHTLPGKYGIGFTNMVERTTPGSKDLSSKEFRQGGRILVQKLQKYQPRIAVFSGKCIYEIFSKEVFGVKVKNLEFGLQPHKIPDTETLYYVRPSSSARCAQFPRAQNKVHYYIKLKDLRDQLKGIEGNTDTQEIQYTFDLQLAQEDAKKMAVKEEKYDLGYEAAYGGAWGQNPCNSVPHGLPSNGLPDRAEWRGESALTDIPDGQWMTQSFTDQMPTFNNGVAPEQEEGSRA</sequence>
<evidence type="ECO:0000256" key="7">
    <source>
        <dbReference type="ARBA" id="ARBA00023015"/>
    </source>
</evidence>
<name>A0A8C5LJ54_JACJA</name>
<dbReference type="InterPro" id="IPR005122">
    <property type="entry name" value="Uracil-DNA_glycosylase-like"/>
</dbReference>
<dbReference type="EC" id="3.2.2.29" evidence="15"/>
<comment type="similarity">
    <text evidence="13">Belongs to the uracil-DNA glycosylase (UDG) superfamily. TDG/mug family.</text>
</comment>
<dbReference type="CDD" id="cd10028">
    <property type="entry name" value="UDG-F2_TDG_MUG"/>
    <property type="match status" value="1"/>
</dbReference>
<organism evidence="20 21">
    <name type="scientific">Jaculus jaculus</name>
    <name type="common">Lesser Egyptian jerboa</name>
    <dbReference type="NCBI Taxonomy" id="51337"/>
    <lineage>
        <taxon>Eukaryota</taxon>
        <taxon>Metazoa</taxon>
        <taxon>Chordata</taxon>
        <taxon>Craniata</taxon>
        <taxon>Vertebrata</taxon>
        <taxon>Euteleostomi</taxon>
        <taxon>Mammalia</taxon>
        <taxon>Eutheria</taxon>
        <taxon>Euarchontoglires</taxon>
        <taxon>Glires</taxon>
        <taxon>Rodentia</taxon>
        <taxon>Myomorpha</taxon>
        <taxon>Dipodoidea</taxon>
        <taxon>Dipodidae</taxon>
        <taxon>Dipodinae</taxon>
        <taxon>Jaculus</taxon>
    </lineage>
</organism>
<keyword evidence="11" id="KW-0539">Nucleus</keyword>
<dbReference type="GO" id="GO:0032183">
    <property type="term" value="F:SUMO binding"/>
    <property type="evidence" value="ECO:0007669"/>
    <property type="project" value="UniProtKB-ARBA"/>
</dbReference>
<dbReference type="FunFam" id="3.40.470.10:FF:000002">
    <property type="entry name" value="G/T mismatch-specific thymine DNA glycosylase"/>
    <property type="match status" value="1"/>
</dbReference>
<dbReference type="GO" id="GO:0006285">
    <property type="term" value="P:base-excision repair, AP site formation"/>
    <property type="evidence" value="ECO:0007669"/>
    <property type="project" value="InterPro"/>
</dbReference>
<comment type="subunit">
    <text evidence="14">Homodimer. Interacts with AICDA and GADD45A.</text>
</comment>
<reference evidence="20" key="2">
    <citation type="submission" date="2025-09" db="UniProtKB">
        <authorList>
            <consortium name="Ensembl"/>
        </authorList>
    </citation>
    <scope>IDENTIFICATION</scope>
</reference>
<evidence type="ECO:0000313" key="20">
    <source>
        <dbReference type="Ensembl" id="ENSJJAP00000024868.1"/>
    </source>
</evidence>
<dbReference type="OMA" id="EAENTGX"/>
<dbReference type="AlphaFoldDB" id="A0A8C5LJ54"/>
<evidence type="ECO:0000256" key="8">
    <source>
        <dbReference type="ARBA" id="ARBA00023159"/>
    </source>
</evidence>
<evidence type="ECO:0000313" key="21">
    <source>
        <dbReference type="Proteomes" id="UP000694385"/>
    </source>
</evidence>
<keyword evidence="7" id="KW-0805">Transcription regulation</keyword>
<evidence type="ECO:0000256" key="9">
    <source>
        <dbReference type="ARBA" id="ARBA00023163"/>
    </source>
</evidence>
<dbReference type="GO" id="GO:0141016">
    <property type="term" value="F:G/T mismatch-specific thymine-DNA glycosylase activity"/>
    <property type="evidence" value="ECO:0007669"/>
    <property type="project" value="UniProtKB-EC"/>
</dbReference>
<feature type="region of interest" description="Disordered" evidence="18">
    <location>
        <begin position="1"/>
        <end position="53"/>
    </location>
</feature>
<evidence type="ECO:0000256" key="3">
    <source>
        <dbReference type="ARBA" id="ARBA00022763"/>
    </source>
</evidence>
<feature type="domain" description="Uracil-DNA glycosylase-like" evidence="19">
    <location>
        <begin position="44"/>
        <end position="186"/>
    </location>
</feature>
<keyword evidence="5" id="KW-0832">Ubl conjugation</keyword>
<dbReference type="Pfam" id="PF03167">
    <property type="entry name" value="UDG"/>
    <property type="match status" value="1"/>
</dbReference>
<evidence type="ECO:0000256" key="16">
    <source>
        <dbReference type="ARBA" id="ARBA00071248"/>
    </source>
</evidence>
<reference evidence="20" key="1">
    <citation type="submission" date="2025-08" db="UniProtKB">
        <authorList>
            <consortium name="Ensembl"/>
        </authorList>
    </citation>
    <scope>IDENTIFICATION</scope>
</reference>